<dbReference type="NCBIfam" id="NF033788">
    <property type="entry name" value="HTH_metalloreg"/>
    <property type="match status" value="1"/>
</dbReference>
<organism evidence="5 6">
    <name type="scientific">Alsobacter soli</name>
    <dbReference type="NCBI Taxonomy" id="2109933"/>
    <lineage>
        <taxon>Bacteria</taxon>
        <taxon>Pseudomonadati</taxon>
        <taxon>Pseudomonadota</taxon>
        <taxon>Alphaproteobacteria</taxon>
        <taxon>Hyphomicrobiales</taxon>
        <taxon>Alsobacteraceae</taxon>
        <taxon>Alsobacter</taxon>
    </lineage>
</organism>
<dbReference type="InterPro" id="IPR036388">
    <property type="entry name" value="WH-like_DNA-bd_sf"/>
</dbReference>
<dbReference type="Pfam" id="PF12840">
    <property type="entry name" value="HTH_20"/>
    <property type="match status" value="1"/>
</dbReference>
<dbReference type="EMBL" id="PVZS01000004">
    <property type="protein sequence ID" value="PSC06171.1"/>
    <property type="molecule type" value="Genomic_DNA"/>
</dbReference>
<dbReference type="CDD" id="cd00090">
    <property type="entry name" value="HTH_ARSR"/>
    <property type="match status" value="1"/>
</dbReference>
<dbReference type="AlphaFoldDB" id="A0A2T1HWX4"/>
<evidence type="ECO:0000313" key="5">
    <source>
        <dbReference type="EMBL" id="PSC06171.1"/>
    </source>
</evidence>
<keyword evidence="1" id="KW-0805">Transcription regulation</keyword>
<evidence type="ECO:0000256" key="2">
    <source>
        <dbReference type="ARBA" id="ARBA00023125"/>
    </source>
</evidence>
<dbReference type="InterPro" id="IPR001845">
    <property type="entry name" value="HTH_ArsR_DNA-bd_dom"/>
</dbReference>
<protein>
    <submittedName>
        <fullName evidence="5">Transcriptional regulator</fullName>
    </submittedName>
</protein>
<dbReference type="InterPro" id="IPR051081">
    <property type="entry name" value="HTH_MetalResp_TranReg"/>
</dbReference>
<feature type="domain" description="HTH arsR-type" evidence="4">
    <location>
        <begin position="7"/>
        <end position="102"/>
    </location>
</feature>
<comment type="caution">
    <text evidence="5">The sequence shown here is derived from an EMBL/GenBank/DDBJ whole genome shotgun (WGS) entry which is preliminary data.</text>
</comment>
<dbReference type="RefSeq" id="WP_106335579.1">
    <property type="nucleotide sequence ID" value="NZ_PVZS01000004.1"/>
</dbReference>
<reference evidence="6" key="1">
    <citation type="submission" date="2018-03" db="EMBL/GenBank/DDBJ databases">
        <authorList>
            <person name="Sun L."/>
            <person name="Liu H."/>
            <person name="Chen W."/>
            <person name="Huang K."/>
            <person name="Liu W."/>
            <person name="Gao X."/>
        </authorList>
    </citation>
    <scope>NUCLEOTIDE SEQUENCE [LARGE SCALE GENOMIC DNA]</scope>
    <source>
        <strain evidence="6">SH9</strain>
    </source>
</reference>
<dbReference type="GO" id="GO:0003677">
    <property type="term" value="F:DNA binding"/>
    <property type="evidence" value="ECO:0007669"/>
    <property type="project" value="UniProtKB-KW"/>
</dbReference>
<dbReference type="SMART" id="SM00418">
    <property type="entry name" value="HTH_ARSR"/>
    <property type="match status" value="1"/>
</dbReference>
<dbReference type="InterPro" id="IPR011991">
    <property type="entry name" value="ArsR-like_HTH"/>
</dbReference>
<name>A0A2T1HWX4_9HYPH</name>
<dbReference type="Proteomes" id="UP000239772">
    <property type="component" value="Unassembled WGS sequence"/>
</dbReference>
<dbReference type="PANTHER" id="PTHR33154">
    <property type="entry name" value="TRANSCRIPTIONAL REGULATOR, ARSR FAMILY"/>
    <property type="match status" value="1"/>
</dbReference>
<evidence type="ECO:0000256" key="3">
    <source>
        <dbReference type="ARBA" id="ARBA00023163"/>
    </source>
</evidence>
<dbReference type="GO" id="GO:0003700">
    <property type="term" value="F:DNA-binding transcription factor activity"/>
    <property type="evidence" value="ECO:0007669"/>
    <property type="project" value="InterPro"/>
</dbReference>
<dbReference type="OrthoDB" id="9815653at2"/>
<proteinExistence type="predicted"/>
<keyword evidence="6" id="KW-1185">Reference proteome</keyword>
<evidence type="ECO:0000259" key="4">
    <source>
        <dbReference type="PROSITE" id="PS50987"/>
    </source>
</evidence>
<evidence type="ECO:0000256" key="1">
    <source>
        <dbReference type="ARBA" id="ARBA00023015"/>
    </source>
</evidence>
<gene>
    <name evidence="5" type="ORF">SLNSH_05060</name>
</gene>
<keyword evidence="2" id="KW-0238">DNA-binding</keyword>
<sequence>MSAEHTEARRRWADFAPLFAALSDETRLGLMDALAATPRRSISSLADQTDLTRQAITKHLRVLEGVGLIEAQRVGRESLYAIRPGAIEDLGRDLAALSERWDERLAALKRLVED</sequence>
<dbReference type="PANTHER" id="PTHR33154:SF33">
    <property type="entry name" value="TRANSCRIPTIONAL REPRESSOR SDPR"/>
    <property type="match status" value="1"/>
</dbReference>
<keyword evidence="3" id="KW-0804">Transcription</keyword>
<evidence type="ECO:0000313" key="6">
    <source>
        <dbReference type="Proteomes" id="UP000239772"/>
    </source>
</evidence>
<dbReference type="SUPFAM" id="SSF46785">
    <property type="entry name" value="Winged helix' DNA-binding domain"/>
    <property type="match status" value="1"/>
</dbReference>
<dbReference type="InterPro" id="IPR036390">
    <property type="entry name" value="WH_DNA-bd_sf"/>
</dbReference>
<dbReference type="PRINTS" id="PR00778">
    <property type="entry name" value="HTHARSR"/>
</dbReference>
<accession>A0A2T1HWX4</accession>
<dbReference type="PROSITE" id="PS50987">
    <property type="entry name" value="HTH_ARSR_2"/>
    <property type="match status" value="1"/>
</dbReference>
<dbReference type="Gene3D" id="1.10.10.10">
    <property type="entry name" value="Winged helix-like DNA-binding domain superfamily/Winged helix DNA-binding domain"/>
    <property type="match status" value="1"/>
</dbReference>